<organism evidence="1">
    <name type="scientific">hydrocarbon metagenome</name>
    <dbReference type="NCBI Taxonomy" id="938273"/>
    <lineage>
        <taxon>unclassified sequences</taxon>
        <taxon>metagenomes</taxon>
        <taxon>ecological metagenomes</taxon>
    </lineage>
</organism>
<protein>
    <submittedName>
        <fullName evidence="1">Uncharacterized protein</fullName>
    </submittedName>
</protein>
<name>A0A0W8FNK1_9ZZZZ</name>
<gene>
    <name evidence="1" type="ORF">ASZ90_007734</name>
</gene>
<sequence>MSNKKNNFTVPGDEIKLLLKIRGQSQTSLAATTGISLYVLNKFLNNITFISKKGHPFTLQVPHIKTAISQYLNIPNEILWSSAGSTSLRKIIADEMIVKKSTSKRLPQKQETKPWRFTTFIKNIVSLGKRKLMGVNQ</sequence>
<proteinExistence type="predicted"/>
<dbReference type="AlphaFoldDB" id="A0A0W8FNK1"/>
<dbReference type="EMBL" id="LNQE01000963">
    <property type="protein sequence ID" value="KUG22490.1"/>
    <property type="molecule type" value="Genomic_DNA"/>
</dbReference>
<dbReference type="InterPro" id="IPR010982">
    <property type="entry name" value="Lambda_DNA-bd_dom_sf"/>
</dbReference>
<evidence type="ECO:0000313" key="1">
    <source>
        <dbReference type="EMBL" id="KUG22490.1"/>
    </source>
</evidence>
<dbReference type="SUPFAM" id="SSF47413">
    <property type="entry name" value="lambda repressor-like DNA-binding domains"/>
    <property type="match status" value="1"/>
</dbReference>
<dbReference type="GO" id="GO:0003677">
    <property type="term" value="F:DNA binding"/>
    <property type="evidence" value="ECO:0007669"/>
    <property type="project" value="InterPro"/>
</dbReference>
<reference evidence="1" key="1">
    <citation type="journal article" date="2015" name="Proc. Natl. Acad. Sci. U.S.A.">
        <title>Networks of energetic and metabolic interactions define dynamics in microbial communities.</title>
        <authorList>
            <person name="Embree M."/>
            <person name="Liu J.K."/>
            <person name="Al-Bassam M.M."/>
            <person name="Zengler K."/>
        </authorList>
    </citation>
    <scope>NUCLEOTIDE SEQUENCE</scope>
</reference>
<accession>A0A0W8FNK1</accession>
<dbReference type="InterPro" id="IPR001387">
    <property type="entry name" value="Cro/C1-type_HTH"/>
</dbReference>
<dbReference type="CDD" id="cd00093">
    <property type="entry name" value="HTH_XRE"/>
    <property type="match status" value="1"/>
</dbReference>
<comment type="caution">
    <text evidence="1">The sequence shown here is derived from an EMBL/GenBank/DDBJ whole genome shotgun (WGS) entry which is preliminary data.</text>
</comment>